<name>A0ABS8EWY8_9FIRM</name>
<organism evidence="2 3">
    <name type="scientific">Hominisplanchenecus faecis</name>
    <dbReference type="NCBI Taxonomy" id="2885351"/>
    <lineage>
        <taxon>Bacteria</taxon>
        <taxon>Bacillati</taxon>
        <taxon>Bacillota</taxon>
        <taxon>Clostridia</taxon>
        <taxon>Lachnospirales</taxon>
        <taxon>Lachnospiraceae</taxon>
        <taxon>Hominisplanchenecus</taxon>
    </lineage>
</organism>
<evidence type="ECO:0000313" key="3">
    <source>
        <dbReference type="Proteomes" id="UP001299235"/>
    </source>
</evidence>
<dbReference type="Proteomes" id="UP001299235">
    <property type="component" value="Unassembled WGS sequence"/>
</dbReference>
<feature type="domain" description="DUF3786" evidence="1">
    <location>
        <begin position="22"/>
        <end position="199"/>
    </location>
</feature>
<comment type="caution">
    <text evidence="2">The sequence shown here is derived from an EMBL/GenBank/DDBJ whole genome shotgun (WGS) entry which is preliminary data.</text>
</comment>
<reference evidence="2 3" key="1">
    <citation type="submission" date="2021-10" db="EMBL/GenBank/DDBJ databases">
        <title>Anaerobic single-cell dispensing facilitates the cultivation of human gut bacteria.</title>
        <authorList>
            <person name="Afrizal A."/>
        </authorList>
    </citation>
    <scope>NUCLEOTIDE SEQUENCE [LARGE SCALE GENOMIC DNA]</scope>
    <source>
        <strain evidence="2 3">CLA-AA-H246</strain>
    </source>
</reference>
<keyword evidence="3" id="KW-1185">Reference proteome</keyword>
<dbReference type="InterPro" id="IPR024264">
    <property type="entry name" value="DUF3786"/>
</dbReference>
<gene>
    <name evidence="2" type="ORF">LKD42_08755</name>
</gene>
<evidence type="ECO:0000259" key="1">
    <source>
        <dbReference type="Pfam" id="PF12654"/>
    </source>
</evidence>
<dbReference type="Pfam" id="PF12654">
    <property type="entry name" value="DUF3786"/>
    <property type="match status" value="1"/>
</dbReference>
<protein>
    <submittedName>
        <fullName evidence="2">DUF3786 domain-containing protein</fullName>
    </submittedName>
</protein>
<accession>A0ABS8EWY8</accession>
<evidence type="ECO:0000313" key="2">
    <source>
        <dbReference type="EMBL" id="MCC2149343.1"/>
    </source>
</evidence>
<dbReference type="RefSeq" id="WP_248835464.1">
    <property type="nucleotide sequence ID" value="NZ_JAJEQE010000027.1"/>
</dbReference>
<dbReference type="EMBL" id="JAJEQE010000027">
    <property type="protein sequence ID" value="MCC2149343.1"/>
    <property type="molecule type" value="Genomic_DNA"/>
</dbReference>
<sequence>MISNYEKQVDIGKAHFLKYDQEALSAKFHLDLDKDYIYLTYLNTPCKIDRPSGTVFEKTSDGFAECRSYETVMTIYDMLCHGQETELPPLGGKWTPIANFAAAGASPSAEIFSQKYADFFSGKVDAVKKACVSIGGILKPALAGADITAEIPAFSFFPVLLQFWESDEEFPPQIKILWDDQTMRYLNFETTYYLQGDLLKRLQELL</sequence>
<proteinExistence type="predicted"/>